<dbReference type="EMBL" id="CAJNJA010019727">
    <property type="protein sequence ID" value="CAE7449748.1"/>
    <property type="molecule type" value="Genomic_DNA"/>
</dbReference>
<dbReference type="AlphaFoldDB" id="A0A812RQA3"/>
<keyword evidence="1" id="KW-0560">Oxidoreductase</keyword>
<protein>
    <submittedName>
        <fullName evidence="2">Uncharacterized protein</fullName>
    </submittedName>
</protein>
<accession>A0A812RQA3</accession>
<reference evidence="2" key="1">
    <citation type="submission" date="2021-02" db="EMBL/GenBank/DDBJ databases">
        <authorList>
            <person name="Dougan E. K."/>
            <person name="Rhodes N."/>
            <person name="Thang M."/>
            <person name="Chan C."/>
        </authorList>
    </citation>
    <scope>NUCLEOTIDE SEQUENCE</scope>
</reference>
<organism evidence="2 3">
    <name type="scientific">Symbiodinium necroappetens</name>
    <dbReference type="NCBI Taxonomy" id="1628268"/>
    <lineage>
        <taxon>Eukaryota</taxon>
        <taxon>Sar</taxon>
        <taxon>Alveolata</taxon>
        <taxon>Dinophyceae</taxon>
        <taxon>Suessiales</taxon>
        <taxon>Symbiodiniaceae</taxon>
        <taxon>Symbiodinium</taxon>
    </lineage>
</organism>
<proteinExistence type="predicted"/>
<dbReference type="OrthoDB" id="439769at2759"/>
<sequence length="326" mass="34864">MCLLCTRSRGRCAGEVASSAGYASTAGLYVASAGGYDCPAAVTPKQKKAAFKASKNPWTYKRLTKQLTPGDLFRTDCAIESLAFTRMIFLSGAKATSAGQHCSGPSKTVCPRNIFLSLAAFAGVGEVSSLLHKWCLAPTSCCRYIKSDYVCSCGAVERQKAWKENRLRVGKCARFAGSTAKLIGSAVTFAAEAFHACGDDASLPAVCSSMVTFAIASLGYFAENAARSHYECPYYMGQNLYQCGQDQSRLASAVQLFASATAAAVINCGALGWNGNSLHAFGWHGTSATPVLYGLRSGRTRLGKSKVCQTGRKRIRPRWGRILRQM</sequence>
<evidence type="ECO:0000256" key="1">
    <source>
        <dbReference type="ARBA" id="ARBA00023002"/>
    </source>
</evidence>
<dbReference type="Proteomes" id="UP000601435">
    <property type="component" value="Unassembled WGS sequence"/>
</dbReference>
<evidence type="ECO:0000313" key="3">
    <source>
        <dbReference type="Proteomes" id="UP000601435"/>
    </source>
</evidence>
<dbReference type="InterPro" id="IPR016160">
    <property type="entry name" value="Ald_DH_CS_CYS"/>
</dbReference>
<dbReference type="PROSITE" id="PS00070">
    <property type="entry name" value="ALDEHYDE_DEHYDR_CYS"/>
    <property type="match status" value="1"/>
</dbReference>
<comment type="caution">
    <text evidence="2">The sequence shown here is derived from an EMBL/GenBank/DDBJ whole genome shotgun (WGS) entry which is preliminary data.</text>
</comment>
<evidence type="ECO:0000313" key="2">
    <source>
        <dbReference type="EMBL" id="CAE7449748.1"/>
    </source>
</evidence>
<gene>
    <name evidence="2" type="ORF">SNEC2469_LOCUS12444</name>
</gene>
<keyword evidence="3" id="KW-1185">Reference proteome</keyword>
<dbReference type="GO" id="GO:0016491">
    <property type="term" value="F:oxidoreductase activity"/>
    <property type="evidence" value="ECO:0007669"/>
    <property type="project" value="UniProtKB-KW"/>
</dbReference>
<name>A0A812RQA3_9DINO</name>